<dbReference type="EMBL" id="LPWA01000159">
    <property type="protein sequence ID" value="KUM23625.1"/>
    <property type="molecule type" value="Genomic_DNA"/>
</dbReference>
<proteinExistence type="predicted"/>
<gene>
    <name evidence="1" type="ORF">AU467_33080</name>
</gene>
<dbReference type="AlphaFoldDB" id="A0A101KMQ4"/>
<dbReference type="OrthoDB" id="8065834at2"/>
<name>A0A101KMQ4_RHILI</name>
<organism evidence="1 2">
    <name type="scientific">Rhizobium loti</name>
    <name type="common">Mesorhizobium loti</name>
    <dbReference type="NCBI Taxonomy" id="381"/>
    <lineage>
        <taxon>Bacteria</taxon>
        <taxon>Pseudomonadati</taxon>
        <taxon>Pseudomonadota</taxon>
        <taxon>Alphaproteobacteria</taxon>
        <taxon>Hyphomicrobiales</taxon>
        <taxon>Phyllobacteriaceae</taxon>
        <taxon>Mesorhizobium</taxon>
    </lineage>
</organism>
<reference evidence="1 2" key="1">
    <citation type="submission" date="2015-12" db="EMBL/GenBank/DDBJ databases">
        <title>Draft genome sequence of Mesorhizobium sp. UFLA 01-765, a multitolerant efficient symbiont and plant-growth promoting strain isolated from Zn-mining soil using Leucaena leucocephala as a trap plant.</title>
        <authorList>
            <person name="Rangel W.M."/>
            <person name="Thijs S."/>
            <person name="Longatti S.M."/>
            <person name="Moreira F.M."/>
            <person name="Weyens N."/>
            <person name="Vangronsveld J."/>
            <person name="Van Hamme J.D."/>
            <person name="Bottos E.M."/>
            <person name="Rineau F."/>
        </authorList>
    </citation>
    <scope>NUCLEOTIDE SEQUENCE [LARGE SCALE GENOMIC DNA]</scope>
    <source>
        <strain evidence="1 2">UFLA 01-765</strain>
    </source>
</reference>
<sequence length="259" mass="27041">MSGWKGLGVAAVAALAFVAVKVLPWTLGFAGGKYLYQTVAGSPAPKALTSADVNAEIQKQDLQILKAIAEEFPDDYSALIDKITVAARSGGEQEVRGASRVGVAELRRKYAPLLPSTPDSEASQALSAQLAMVNYLMARQTPATCNNYLRIGPDAVSAPDNEFLADLDRIGATLFRAFGAAKKSGLPAAVPGDQDWSLVADAFTKSGGTPAEMDAIANANQDFAGLCPAMAKFYTAALSLPGEAGRHVKTAMLHAIAQN</sequence>
<evidence type="ECO:0000313" key="1">
    <source>
        <dbReference type="EMBL" id="KUM23625.1"/>
    </source>
</evidence>
<evidence type="ECO:0000313" key="2">
    <source>
        <dbReference type="Proteomes" id="UP000053176"/>
    </source>
</evidence>
<accession>A0A101KMQ4</accession>
<comment type="caution">
    <text evidence="1">The sequence shown here is derived from an EMBL/GenBank/DDBJ whole genome shotgun (WGS) entry which is preliminary data.</text>
</comment>
<protein>
    <submittedName>
        <fullName evidence="1">Uncharacterized protein</fullName>
    </submittedName>
</protein>
<dbReference type="Proteomes" id="UP000053176">
    <property type="component" value="Unassembled WGS sequence"/>
</dbReference>